<reference evidence="2" key="1">
    <citation type="submission" date="2021-02" db="EMBL/GenBank/DDBJ databases">
        <authorList>
            <consortium name="Genoscope - CEA"/>
            <person name="William W."/>
        </authorList>
    </citation>
    <scope>NUCLEOTIDE SEQUENCE</scope>
    <source>
        <strain evidence="2">YSy11</strain>
    </source>
</reference>
<name>A0A8S2BDT0_9PSED</name>
<dbReference type="EMBL" id="LR215729">
    <property type="protein sequence ID" value="CAE6921868.1"/>
    <property type="molecule type" value="Genomic_DNA"/>
</dbReference>
<evidence type="ECO:0000313" key="3">
    <source>
        <dbReference type="Proteomes" id="UP000325451"/>
    </source>
</evidence>
<gene>
    <name evidence="2" type="ORF">PMYSY11_2508</name>
</gene>
<feature type="compositionally biased region" description="Polar residues" evidence="1">
    <location>
        <begin position="1"/>
        <end position="13"/>
    </location>
</feature>
<dbReference type="Proteomes" id="UP000325451">
    <property type="component" value="Chromosome"/>
</dbReference>
<proteinExistence type="predicted"/>
<evidence type="ECO:0000256" key="1">
    <source>
        <dbReference type="SAM" id="MobiDB-lite"/>
    </source>
</evidence>
<feature type="region of interest" description="Disordered" evidence="1">
    <location>
        <begin position="1"/>
        <end position="45"/>
    </location>
</feature>
<dbReference type="KEGG" id="pmao:PMYSY11_2508"/>
<protein>
    <submittedName>
        <fullName evidence="2">Uncharacterized protein</fullName>
    </submittedName>
</protein>
<sequence>MASSCVSPQTATSAEKAEQTFGRSGLPKIEHKLSGESCTQRTPAGLPCGMPGIGELIEGAIQQAPQPARQSMGVKPQKGILIYSPILLVFKRT</sequence>
<dbReference type="AlphaFoldDB" id="A0A8S2BDT0"/>
<evidence type="ECO:0000313" key="2">
    <source>
        <dbReference type="EMBL" id="CAE6921868.1"/>
    </source>
</evidence>
<keyword evidence="3" id="KW-1185">Reference proteome</keyword>
<accession>A0A8S2BDT0</accession>
<organism evidence="2 3">
    <name type="scientific">Pseudomonas marincola</name>
    <dbReference type="NCBI Taxonomy" id="437900"/>
    <lineage>
        <taxon>Bacteria</taxon>
        <taxon>Pseudomonadati</taxon>
        <taxon>Pseudomonadota</taxon>
        <taxon>Gammaproteobacteria</taxon>
        <taxon>Pseudomonadales</taxon>
        <taxon>Pseudomonadaceae</taxon>
        <taxon>Pseudomonas</taxon>
    </lineage>
</organism>